<dbReference type="SUPFAM" id="SSF56037">
    <property type="entry name" value="PheT/TilS domain"/>
    <property type="match status" value="1"/>
</dbReference>
<evidence type="ECO:0000256" key="2">
    <source>
        <dbReference type="ARBA" id="ARBA00022490"/>
    </source>
</evidence>
<dbReference type="NCBIfam" id="TIGR02433">
    <property type="entry name" value="lysidine_TilS_C"/>
    <property type="match status" value="1"/>
</dbReference>
<dbReference type="Pfam" id="PF11734">
    <property type="entry name" value="TilS_C"/>
    <property type="match status" value="1"/>
</dbReference>
<dbReference type="Gene3D" id="3.40.50.620">
    <property type="entry name" value="HUPs"/>
    <property type="match status" value="1"/>
</dbReference>
<dbReference type="EMBL" id="CP134878">
    <property type="protein sequence ID" value="WNM18445.1"/>
    <property type="molecule type" value="Genomic_DNA"/>
</dbReference>
<dbReference type="GO" id="GO:0005524">
    <property type="term" value="F:ATP binding"/>
    <property type="evidence" value="ECO:0007669"/>
    <property type="project" value="UniProtKB-UniRule"/>
</dbReference>
<dbReference type="GO" id="GO:0005737">
    <property type="term" value="C:cytoplasm"/>
    <property type="evidence" value="ECO:0007669"/>
    <property type="project" value="UniProtKB-SubCell"/>
</dbReference>
<evidence type="ECO:0000256" key="1">
    <source>
        <dbReference type="ARBA" id="ARBA00004496"/>
    </source>
</evidence>
<dbReference type="AlphaFoldDB" id="A0AA96F6A5"/>
<keyword evidence="2 8" id="KW-0963">Cytoplasm</keyword>
<gene>
    <name evidence="8 11" type="primary">tilS</name>
    <name evidence="11" type="ORF">RN605_03825</name>
    <name evidence="10" type="ORF">RN608_10525</name>
</gene>
<dbReference type="EC" id="6.3.4.19" evidence="8"/>
<evidence type="ECO:0000313" key="11">
    <source>
        <dbReference type="EMBL" id="WNM22496.1"/>
    </source>
</evidence>
<dbReference type="InterPro" id="IPR011063">
    <property type="entry name" value="TilS/TtcA_N"/>
</dbReference>
<comment type="domain">
    <text evidence="8">The N-terminal region contains the highly conserved SGGXDS motif, predicted to be a P-loop motif involved in ATP binding.</text>
</comment>
<evidence type="ECO:0000256" key="5">
    <source>
        <dbReference type="ARBA" id="ARBA00022741"/>
    </source>
</evidence>
<dbReference type="InterPro" id="IPR012094">
    <property type="entry name" value="tRNA_Ile_lys_synt"/>
</dbReference>
<keyword evidence="12" id="KW-1185">Reference proteome</keyword>
<sequence length="435" mass="50610">MLEKFKNHIIQNLPFLTESKLLLAVSGGIDSMVLLHLCKASNFDIAVAHCNFQLRGEESNEDEEFVTTQCKELNVPLFLTHFDTETYAKEQKQSIQVVARSLRYDFFHSILINNDYDYILTAHHLNDSLETFLINFTRGTGLEGLTGIPQQNDKIVRTLLPFSKMDIEEYAIKNGITWREDSSNQTEKYQRNKYRHSVVPILQEQNINLLQSFQNTLEYLKQAQSMVEDASQLVYDKVVSEEDTIKISLTKLLSFPNYKAYLHHWLAAFGFTAWDDIYNLVNAQSGKQVLSENYILLKDRSYLILFPKQNEDQSVHYLIKKDQKEVKFPLKLSLCNTDDISNAEPTAIFVDEEKVTFPLVIRKWKEGDVIFPLGMKGSKKLSKYFKDEKYSLFDKANTWLLCSNNQIVWIIGKRQDERFKVTNETTQILKINYTN</sequence>
<comment type="similarity">
    <text evidence="8">Belongs to the tRNA(Ile)-lysidine synthase family.</text>
</comment>
<dbReference type="CDD" id="cd01992">
    <property type="entry name" value="TilS_N"/>
    <property type="match status" value="1"/>
</dbReference>
<evidence type="ECO:0000256" key="7">
    <source>
        <dbReference type="ARBA" id="ARBA00048539"/>
    </source>
</evidence>
<dbReference type="InterPro" id="IPR012795">
    <property type="entry name" value="tRNA_Ile_lys_synt_N"/>
</dbReference>
<feature type="domain" description="Lysidine-tRNA(Ile) synthetase C-terminal" evidence="9">
    <location>
        <begin position="359"/>
        <end position="431"/>
    </location>
</feature>
<dbReference type="HAMAP" id="MF_01161">
    <property type="entry name" value="tRNA_Ile_lys_synt"/>
    <property type="match status" value="1"/>
</dbReference>
<dbReference type="InterPro" id="IPR012796">
    <property type="entry name" value="Lysidine-tRNA-synth_C"/>
</dbReference>
<accession>A0AA96EX49</accession>
<keyword evidence="5 8" id="KW-0547">Nucleotide-binding</keyword>
<keyword evidence="6 8" id="KW-0067">ATP-binding</keyword>
<evidence type="ECO:0000256" key="4">
    <source>
        <dbReference type="ARBA" id="ARBA00022694"/>
    </source>
</evidence>
<dbReference type="InterPro" id="IPR014729">
    <property type="entry name" value="Rossmann-like_a/b/a_fold"/>
</dbReference>
<evidence type="ECO:0000256" key="6">
    <source>
        <dbReference type="ARBA" id="ARBA00022840"/>
    </source>
</evidence>
<proteinExistence type="inferred from homology"/>
<evidence type="ECO:0000256" key="3">
    <source>
        <dbReference type="ARBA" id="ARBA00022598"/>
    </source>
</evidence>
<keyword evidence="3 8" id="KW-0436">Ligase</keyword>
<dbReference type="EMBL" id="CP134890">
    <property type="protein sequence ID" value="WNM22496.1"/>
    <property type="molecule type" value="Genomic_DNA"/>
</dbReference>
<comment type="subcellular location">
    <subcellularLocation>
        <location evidence="1 8">Cytoplasm</location>
    </subcellularLocation>
</comment>
<organism evidence="11 12">
    <name type="scientific">Flavobacterium capsici</name>
    <dbReference type="NCBI Taxonomy" id="3075618"/>
    <lineage>
        <taxon>Bacteria</taxon>
        <taxon>Pseudomonadati</taxon>
        <taxon>Bacteroidota</taxon>
        <taxon>Flavobacteriia</taxon>
        <taxon>Flavobacteriales</taxon>
        <taxon>Flavobacteriaceae</taxon>
        <taxon>Flavobacterium</taxon>
    </lineage>
</organism>
<reference evidence="11 12" key="1">
    <citation type="submission" date="2023-09" db="EMBL/GenBank/DDBJ databases">
        <title>Flavobacterium sp. a novel bacteria isolate from Pepper rhizosphere.</title>
        <authorList>
            <person name="Peng Y."/>
            <person name="Lee J."/>
        </authorList>
    </citation>
    <scope>NUCLEOTIDE SEQUENCE [LARGE SCALE GENOMIC DNA]</scope>
    <source>
        <strain evidence="10">PMR2A8</strain>
        <strain evidence="11 12">PMTSA4</strain>
    </source>
</reference>
<evidence type="ECO:0000313" key="10">
    <source>
        <dbReference type="EMBL" id="WNM18445.1"/>
    </source>
</evidence>
<keyword evidence="4 8" id="KW-0819">tRNA processing</keyword>
<dbReference type="Proteomes" id="UP001304515">
    <property type="component" value="Chromosome"/>
</dbReference>
<evidence type="ECO:0000313" key="12">
    <source>
        <dbReference type="Proteomes" id="UP001304515"/>
    </source>
</evidence>
<dbReference type="RefSeq" id="WP_313322367.1">
    <property type="nucleotide sequence ID" value="NZ_CP134878.1"/>
</dbReference>
<dbReference type="PANTHER" id="PTHR43033:SF1">
    <property type="entry name" value="TRNA(ILE)-LYSIDINE SYNTHASE-RELATED"/>
    <property type="match status" value="1"/>
</dbReference>
<protein>
    <recommendedName>
        <fullName evidence="8">tRNA(Ile)-lysidine synthase</fullName>
        <ecNumber evidence="8">6.3.4.19</ecNumber>
    </recommendedName>
    <alternativeName>
        <fullName evidence="8">tRNA(Ile)-2-lysyl-cytidine synthase</fullName>
    </alternativeName>
    <alternativeName>
        <fullName evidence="8">tRNA(Ile)-lysidine synthetase</fullName>
    </alternativeName>
</protein>
<accession>A0AA96F6A5</accession>
<dbReference type="PANTHER" id="PTHR43033">
    <property type="entry name" value="TRNA(ILE)-LYSIDINE SYNTHASE-RELATED"/>
    <property type="match status" value="1"/>
</dbReference>
<dbReference type="Pfam" id="PF01171">
    <property type="entry name" value="ATP_bind_3"/>
    <property type="match status" value="1"/>
</dbReference>
<evidence type="ECO:0000256" key="8">
    <source>
        <dbReference type="HAMAP-Rule" id="MF_01161"/>
    </source>
</evidence>
<name>A0AA96F6A5_9FLAO</name>
<feature type="binding site" evidence="8">
    <location>
        <begin position="26"/>
        <end position="31"/>
    </location>
    <ligand>
        <name>ATP</name>
        <dbReference type="ChEBI" id="CHEBI:30616"/>
    </ligand>
</feature>
<comment type="function">
    <text evidence="8">Ligates lysine onto the cytidine present at position 34 of the AUA codon-specific tRNA(Ile) that contains the anticodon CAU, in an ATP-dependent manner. Cytidine is converted to lysidine, thus changing the amino acid specificity of the tRNA from methionine to isoleucine.</text>
</comment>
<dbReference type="SMART" id="SM00977">
    <property type="entry name" value="TilS_C"/>
    <property type="match status" value="1"/>
</dbReference>
<dbReference type="GO" id="GO:0006400">
    <property type="term" value="P:tRNA modification"/>
    <property type="evidence" value="ECO:0007669"/>
    <property type="project" value="UniProtKB-UniRule"/>
</dbReference>
<evidence type="ECO:0000259" key="9">
    <source>
        <dbReference type="SMART" id="SM00977"/>
    </source>
</evidence>
<dbReference type="GO" id="GO:0032267">
    <property type="term" value="F:tRNA(Ile)-lysidine synthase activity"/>
    <property type="evidence" value="ECO:0007669"/>
    <property type="project" value="UniProtKB-EC"/>
</dbReference>
<dbReference type="SUPFAM" id="SSF52402">
    <property type="entry name" value="Adenine nucleotide alpha hydrolases-like"/>
    <property type="match status" value="1"/>
</dbReference>
<dbReference type="NCBIfam" id="TIGR02432">
    <property type="entry name" value="lysidine_TilS_N"/>
    <property type="match status" value="1"/>
</dbReference>
<comment type="catalytic activity">
    <reaction evidence="7 8">
        <text>cytidine(34) in tRNA(Ile2) + L-lysine + ATP = lysidine(34) in tRNA(Ile2) + AMP + diphosphate + H(+)</text>
        <dbReference type="Rhea" id="RHEA:43744"/>
        <dbReference type="Rhea" id="RHEA-COMP:10625"/>
        <dbReference type="Rhea" id="RHEA-COMP:10670"/>
        <dbReference type="ChEBI" id="CHEBI:15378"/>
        <dbReference type="ChEBI" id="CHEBI:30616"/>
        <dbReference type="ChEBI" id="CHEBI:32551"/>
        <dbReference type="ChEBI" id="CHEBI:33019"/>
        <dbReference type="ChEBI" id="CHEBI:82748"/>
        <dbReference type="ChEBI" id="CHEBI:83665"/>
        <dbReference type="ChEBI" id="CHEBI:456215"/>
        <dbReference type="EC" id="6.3.4.19"/>
    </reaction>
</comment>
<dbReference type="KEGG" id="fcj:RN605_03825"/>